<organism evidence="1 2">
    <name type="scientific">Fundicoccus culcitae</name>
    <dbReference type="NCBI Taxonomy" id="2969821"/>
    <lineage>
        <taxon>Bacteria</taxon>
        <taxon>Bacillati</taxon>
        <taxon>Bacillota</taxon>
        <taxon>Bacilli</taxon>
        <taxon>Lactobacillales</taxon>
        <taxon>Aerococcaceae</taxon>
        <taxon>Fundicoccus</taxon>
    </lineage>
</organism>
<protein>
    <submittedName>
        <fullName evidence="1">Uncharacterized protein</fullName>
    </submittedName>
</protein>
<dbReference type="Proteomes" id="UP001315967">
    <property type="component" value="Chromosome"/>
</dbReference>
<dbReference type="EMBL" id="CP102453">
    <property type="protein sequence ID" value="UUX35210.1"/>
    <property type="molecule type" value="Genomic_DNA"/>
</dbReference>
<accession>A0ABY5P9S9</accession>
<dbReference type="RefSeq" id="WP_313794703.1">
    <property type="nucleotide sequence ID" value="NZ_CP102453.1"/>
</dbReference>
<evidence type="ECO:0000313" key="2">
    <source>
        <dbReference type="Proteomes" id="UP001315967"/>
    </source>
</evidence>
<gene>
    <name evidence="1" type="ORF">NRE15_06085</name>
</gene>
<reference evidence="1 2" key="1">
    <citation type="submission" date="2022-08" db="EMBL/GenBank/DDBJ databases">
        <title>Aerococcaceae sp. nov isolated from spoiled eye mask.</title>
        <authorList>
            <person name="Zhou G."/>
            <person name="Xie X.-B."/>
            <person name="Shi Q.-S."/>
            <person name="Wang Y.-S."/>
            <person name="Wen X."/>
            <person name="Peng H."/>
            <person name="Yang X.-J."/>
            <person name="Tao H.-B."/>
            <person name="Huang X.-M."/>
        </authorList>
    </citation>
    <scope>NUCLEOTIDE SEQUENCE [LARGE SCALE GENOMIC DNA]</scope>
    <source>
        <strain evidence="2">DM20194951</strain>
    </source>
</reference>
<name>A0ABY5P9S9_9LACT</name>
<sequence length="68" mass="8215">MISEEVENRIARYYFHRYLPTSILEELESLLLLCLEEDEPSGYEMVRLAISYIEKNKIRNKLLVLFYI</sequence>
<evidence type="ECO:0000313" key="1">
    <source>
        <dbReference type="EMBL" id="UUX35210.1"/>
    </source>
</evidence>
<proteinExistence type="predicted"/>
<keyword evidence="2" id="KW-1185">Reference proteome</keyword>